<dbReference type="Proteomes" id="UP000239757">
    <property type="component" value="Unassembled WGS sequence"/>
</dbReference>
<dbReference type="PROSITE" id="PS50873">
    <property type="entry name" value="PEROXIDASE_4"/>
    <property type="match status" value="1"/>
</dbReference>
<comment type="catalytic activity">
    <reaction evidence="1">
        <text>2 a phenolic donor + H2O2 = 2 a phenolic radical donor + 2 H2O</text>
        <dbReference type="Rhea" id="RHEA:56136"/>
        <dbReference type="ChEBI" id="CHEBI:15377"/>
        <dbReference type="ChEBI" id="CHEBI:16240"/>
        <dbReference type="ChEBI" id="CHEBI:139520"/>
        <dbReference type="ChEBI" id="CHEBI:139521"/>
        <dbReference type="EC" id="1.11.1.7"/>
    </reaction>
</comment>
<dbReference type="PRINTS" id="PR00461">
    <property type="entry name" value="PLPEROXIDASE"/>
</dbReference>
<dbReference type="GO" id="GO:0046872">
    <property type="term" value="F:metal ion binding"/>
    <property type="evidence" value="ECO:0007669"/>
    <property type="project" value="UniProtKB-KW"/>
</dbReference>
<dbReference type="InterPro" id="IPR002016">
    <property type="entry name" value="Haem_peroxidase"/>
</dbReference>
<dbReference type="OrthoDB" id="2113341at2759"/>
<keyword evidence="6" id="KW-0349">Heme</keyword>
<accession>A0A2P5WUM5</accession>
<dbReference type="SUPFAM" id="SSF48113">
    <property type="entry name" value="Heme-dependent peroxidases"/>
    <property type="match status" value="1"/>
</dbReference>
<evidence type="ECO:0000256" key="6">
    <source>
        <dbReference type="ARBA" id="ARBA00022617"/>
    </source>
</evidence>
<dbReference type="PANTHER" id="PTHR31388:SF147">
    <property type="entry name" value="PEROXIDASE 58"/>
    <property type="match status" value="1"/>
</dbReference>
<evidence type="ECO:0000256" key="7">
    <source>
        <dbReference type="ARBA" id="ARBA00022723"/>
    </source>
</evidence>
<evidence type="ECO:0000313" key="11">
    <source>
        <dbReference type="EMBL" id="PPR94795.1"/>
    </source>
</evidence>
<keyword evidence="8" id="KW-0560">Oxidoreductase</keyword>
<dbReference type="InterPro" id="IPR000823">
    <property type="entry name" value="Peroxidase_pln"/>
</dbReference>
<dbReference type="Gene3D" id="1.10.420.10">
    <property type="entry name" value="Peroxidase, domain 2"/>
    <property type="match status" value="1"/>
</dbReference>
<dbReference type="GO" id="GO:0140825">
    <property type="term" value="F:lactoperoxidase activity"/>
    <property type="evidence" value="ECO:0007669"/>
    <property type="project" value="UniProtKB-EC"/>
</dbReference>
<protein>
    <recommendedName>
        <fullName evidence="4">peroxidase</fullName>
        <ecNumber evidence="4">1.11.1.7</ecNumber>
    </recommendedName>
</protein>
<organism evidence="11 12">
    <name type="scientific">Gossypium barbadense</name>
    <name type="common">Sea Island cotton</name>
    <name type="synonym">Hibiscus barbadensis</name>
    <dbReference type="NCBI Taxonomy" id="3634"/>
    <lineage>
        <taxon>Eukaryota</taxon>
        <taxon>Viridiplantae</taxon>
        <taxon>Streptophyta</taxon>
        <taxon>Embryophyta</taxon>
        <taxon>Tracheophyta</taxon>
        <taxon>Spermatophyta</taxon>
        <taxon>Magnoliopsida</taxon>
        <taxon>eudicotyledons</taxon>
        <taxon>Gunneridae</taxon>
        <taxon>Pentapetalae</taxon>
        <taxon>rosids</taxon>
        <taxon>malvids</taxon>
        <taxon>Malvales</taxon>
        <taxon>Malvaceae</taxon>
        <taxon>Malvoideae</taxon>
        <taxon>Gossypium</taxon>
    </lineage>
</organism>
<reference evidence="11 12" key="1">
    <citation type="submission" date="2015-01" db="EMBL/GenBank/DDBJ databases">
        <title>Genome of allotetraploid Gossypium barbadense reveals genomic plasticity and fiber elongation in cotton evolution.</title>
        <authorList>
            <person name="Chen X."/>
            <person name="Liu X."/>
            <person name="Zhao B."/>
            <person name="Zheng H."/>
            <person name="Hu Y."/>
            <person name="Lu G."/>
            <person name="Yang C."/>
            <person name="Chen J."/>
            <person name="Shan C."/>
            <person name="Zhang L."/>
            <person name="Zhou Y."/>
            <person name="Wang L."/>
            <person name="Guo W."/>
            <person name="Bai Y."/>
            <person name="Ruan J."/>
            <person name="Shangguan X."/>
            <person name="Mao Y."/>
            <person name="Jiang J."/>
            <person name="Zhu Y."/>
            <person name="Lei J."/>
            <person name="Kang H."/>
            <person name="Chen S."/>
            <person name="He X."/>
            <person name="Wang R."/>
            <person name="Wang Y."/>
            <person name="Chen J."/>
            <person name="Wang L."/>
            <person name="Yu S."/>
            <person name="Wang B."/>
            <person name="Wei J."/>
            <person name="Song S."/>
            <person name="Lu X."/>
            <person name="Gao Z."/>
            <person name="Gu W."/>
            <person name="Deng X."/>
            <person name="Ma D."/>
            <person name="Wang S."/>
            <person name="Liang W."/>
            <person name="Fang L."/>
            <person name="Cai C."/>
            <person name="Zhu X."/>
            <person name="Zhou B."/>
            <person name="Zhang Y."/>
            <person name="Chen Z."/>
            <person name="Xu S."/>
            <person name="Zhu R."/>
            <person name="Wang S."/>
            <person name="Zhang T."/>
            <person name="Zhao G."/>
        </authorList>
    </citation>
    <scope>NUCLEOTIDE SEQUENCE [LARGE SCALE GENOMIC DNA]</scope>
    <source>
        <strain evidence="12">cv. Xinhai21</strain>
        <tissue evidence="11">Leaf</tissue>
    </source>
</reference>
<evidence type="ECO:0000256" key="5">
    <source>
        <dbReference type="ARBA" id="ARBA00022559"/>
    </source>
</evidence>
<dbReference type="AlphaFoldDB" id="A0A2P5WUM5"/>
<dbReference type="EMBL" id="KZ666440">
    <property type="protein sequence ID" value="PPR94795.1"/>
    <property type="molecule type" value="Genomic_DNA"/>
</dbReference>
<dbReference type="GO" id="GO:0006979">
    <property type="term" value="P:response to oxidative stress"/>
    <property type="evidence" value="ECO:0007669"/>
    <property type="project" value="InterPro"/>
</dbReference>
<dbReference type="GO" id="GO:0020037">
    <property type="term" value="F:heme binding"/>
    <property type="evidence" value="ECO:0007669"/>
    <property type="project" value="InterPro"/>
</dbReference>
<evidence type="ECO:0000259" key="10">
    <source>
        <dbReference type="PROSITE" id="PS50873"/>
    </source>
</evidence>
<dbReference type="Gene3D" id="1.10.520.10">
    <property type="match status" value="1"/>
</dbReference>
<comment type="cofactor">
    <cofactor evidence="2">
        <name>Ca(2+)</name>
        <dbReference type="ChEBI" id="CHEBI:29108"/>
    </cofactor>
</comment>
<keyword evidence="7" id="KW-0479">Metal-binding</keyword>
<evidence type="ECO:0000313" key="12">
    <source>
        <dbReference type="Proteomes" id="UP000239757"/>
    </source>
</evidence>
<proteinExistence type="predicted"/>
<keyword evidence="5" id="KW-0575">Peroxidase</keyword>
<evidence type="ECO:0000256" key="8">
    <source>
        <dbReference type="ARBA" id="ARBA00023002"/>
    </source>
</evidence>
<sequence length="97" mass="10860">MQRAHTFGRARCQTFNRRIGTDPTLDPTFSDNNRGLLQTDQSLFSTTNASIVAIVNRFAGSQRDFFDAFVQSMINMGNISPLTGSNGEIRTNCRRIN</sequence>
<dbReference type="InterPro" id="IPR010255">
    <property type="entry name" value="Haem_peroxidase_sf"/>
</dbReference>
<gene>
    <name evidence="11" type="ORF">GOBAR_AA25887</name>
</gene>
<dbReference type="PANTHER" id="PTHR31388">
    <property type="entry name" value="PEROXIDASE 72-RELATED"/>
    <property type="match status" value="1"/>
</dbReference>
<evidence type="ECO:0000256" key="4">
    <source>
        <dbReference type="ARBA" id="ARBA00012313"/>
    </source>
</evidence>
<name>A0A2P5WUM5_GOSBA</name>
<feature type="domain" description="Plant heme peroxidase family profile" evidence="10">
    <location>
        <begin position="1"/>
        <end position="97"/>
    </location>
</feature>
<evidence type="ECO:0000256" key="9">
    <source>
        <dbReference type="ARBA" id="ARBA00023004"/>
    </source>
</evidence>
<evidence type="ECO:0000256" key="1">
    <source>
        <dbReference type="ARBA" id="ARBA00000189"/>
    </source>
</evidence>
<comment type="cofactor">
    <cofactor evidence="3">
        <name>heme b</name>
        <dbReference type="ChEBI" id="CHEBI:60344"/>
    </cofactor>
</comment>
<keyword evidence="9" id="KW-0408">Iron</keyword>
<evidence type="ECO:0000256" key="2">
    <source>
        <dbReference type="ARBA" id="ARBA00001913"/>
    </source>
</evidence>
<evidence type="ECO:0000256" key="3">
    <source>
        <dbReference type="ARBA" id="ARBA00001970"/>
    </source>
</evidence>
<dbReference type="EC" id="1.11.1.7" evidence="4"/>